<reference evidence="9 10" key="1">
    <citation type="journal article" date="2021" name="BMC Biol.">
        <title>Horizontally acquired antibacterial genes associated with adaptive radiation of ladybird beetles.</title>
        <authorList>
            <person name="Li H.S."/>
            <person name="Tang X.F."/>
            <person name="Huang Y.H."/>
            <person name="Xu Z.Y."/>
            <person name="Chen M.L."/>
            <person name="Du X.Y."/>
            <person name="Qiu B.Y."/>
            <person name="Chen P.T."/>
            <person name="Zhang W."/>
            <person name="Slipinski A."/>
            <person name="Escalona H.E."/>
            <person name="Waterhouse R.M."/>
            <person name="Zwick A."/>
            <person name="Pang H."/>
        </authorList>
    </citation>
    <scope>NUCLEOTIDE SEQUENCE [LARGE SCALE GENOMIC DNA]</scope>
    <source>
        <strain evidence="9">SYSU2018</strain>
    </source>
</reference>
<comment type="subcellular location">
    <subcellularLocation>
        <location evidence="1">Nucleus membrane</location>
    </subcellularLocation>
</comment>
<feature type="coiled-coil region" evidence="6">
    <location>
        <begin position="1842"/>
        <end position="1880"/>
    </location>
</feature>
<feature type="compositionally biased region" description="Polar residues" evidence="7">
    <location>
        <begin position="3851"/>
        <end position="3870"/>
    </location>
</feature>
<dbReference type="PANTHER" id="PTHR14514">
    <property type="entry name" value="PKA ANCHORING PROTEIN"/>
    <property type="match status" value="1"/>
</dbReference>
<name>A0ABD2MPB5_9CUCU</name>
<dbReference type="GO" id="GO:0005737">
    <property type="term" value="C:cytoplasm"/>
    <property type="evidence" value="ECO:0007669"/>
    <property type="project" value="UniProtKB-ARBA"/>
</dbReference>
<feature type="compositionally biased region" description="Basic residues" evidence="7">
    <location>
        <begin position="3526"/>
        <end position="3536"/>
    </location>
</feature>
<dbReference type="InterPro" id="IPR057057">
    <property type="entry name" value="Spectrin_SYNE1"/>
</dbReference>
<evidence type="ECO:0000256" key="4">
    <source>
        <dbReference type="ARBA" id="ARBA00023136"/>
    </source>
</evidence>
<organism evidence="9 10">
    <name type="scientific">Cryptolaemus montrouzieri</name>
    <dbReference type="NCBI Taxonomy" id="559131"/>
    <lineage>
        <taxon>Eukaryota</taxon>
        <taxon>Metazoa</taxon>
        <taxon>Ecdysozoa</taxon>
        <taxon>Arthropoda</taxon>
        <taxon>Hexapoda</taxon>
        <taxon>Insecta</taxon>
        <taxon>Pterygota</taxon>
        <taxon>Neoptera</taxon>
        <taxon>Endopterygota</taxon>
        <taxon>Coleoptera</taxon>
        <taxon>Polyphaga</taxon>
        <taxon>Cucujiformia</taxon>
        <taxon>Coccinelloidea</taxon>
        <taxon>Coccinellidae</taxon>
        <taxon>Scymninae</taxon>
        <taxon>Scymnini</taxon>
        <taxon>Cryptolaemus</taxon>
    </lineage>
</organism>
<feature type="compositionally biased region" description="Basic and acidic residues" evidence="7">
    <location>
        <begin position="3562"/>
        <end position="3577"/>
    </location>
</feature>
<feature type="coiled-coil region" evidence="6">
    <location>
        <begin position="2996"/>
        <end position="3051"/>
    </location>
</feature>
<keyword evidence="2" id="KW-0597">Phosphoprotein</keyword>
<accession>A0ABD2MPB5</accession>
<keyword evidence="10" id="KW-1185">Reference proteome</keyword>
<evidence type="ECO:0000313" key="10">
    <source>
        <dbReference type="Proteomes" id="UP001516400"/>
    </source>
</evidence>
<proteinExistence type="predicted"/>
<feature type="region of interest" description="Disordered" evidence="7">
    <location>
        <begin position="3949"/>
        <end position="3968"/>
    </location>
</feature>
<feature type="compositionally biased region" description="Basic and acidic residues" evidence="7">
    <location>
        <begin position="3840"/>
        <end position="3850"/>
    </location>
</feature>
<feature type="compositionally biased region" description="Polar residues" evidence="7">
    <location>
        <begin position="3776"/>
        <end position="3789"/>
    </location>
</feature>
<dbReference type="Gene3D" id="1.20.58.60">
    <property type="match status" value="11"/>
</dbReference>
<feature type="region of interest" description="Disordered" evidence="7">
    <location>
        <begin position="3191"/>
        <end position="3213"/>
    </location>
</feature>
<evidence type="ECO:0000256" key="6">
    <source>
        <dbReference type="SAM" id="Coils"/>
    </source>
</evidence>
<dbReference type="FunFam" id="1.20.58.60:FF:000188">
    <property type="entry name" value="Uncharacterized protein, isoform D"/>
    <property type="match status" value="1"/>
</dbReference>
<evidence type="ECO:0000256" key="1">
    <source>
        <dbReference type="ARBA" id="ARBA00004126"/>
    </source>
</evidence>
<feature type="coiled-coil region" evidence="6">
    <location>
        <begin position="2024"/>
        <end position="2081"/>
    </location>
</feature>
<feature type="compositionally biased region" description="Basic and acidic residues" evidence="7">
    <location>
        <begin position="3679"/>
        <end position="3698"/>
    </location>
</feature>
<feature type="compositionally biased region" description="Basic and acidic residues" evidence="7">
    <location>
        <begin position="3707"/>
        <end position="3719"/>
    </location>
</feature>
<dbReference type="InterPro" id="IPR018159">
    <property type="entry name" value="Spectrin/alpha-actinin"/>
</dbReference>
<sequence>MNNFTFLDIKEQREQLGIVLEHWREYKDEYERISDWLQQVAILIKNQKIALCSNLEEKRKQVETVKELLKQIIDGRAQIDKLNDSAKILLKSPLETHVNNQLQQINSRYEVELNLGKDVLRKVENNFSQHQEYSENLERSRNWIDNAKELIRNSSEITSLTSKDVLQDHLNKIQNLIQEREIGQSLIHSTVNCGEKVLRNTRSDGKEVINAELKEIQNDWDRIVKKMSSVKVHLETALLQWADYDSSYHQLQQWINDREAKLQQVTETKISKTGKSGLSALPIGERKATLRETGSIVQDIVSFEPMIQSVTSKAEDLKQAKPASEISTKYENLSKQAQALYAKQKETIDSHQAFIDAGTDFVQWIRAARERLGQCSDPTGDKESLGSKLSKIKALQNDLPEGQKKLELALEKGDKACQTADDEDREIIEEEVGLLQDEFDNYTEMLTNSKTLLEVGLVKWTEYEEQYQEALKWLARKEEKIKSFNKLQNSLEDKRSVLEQFQTHLQTLFDWQSELDRLNMRAQALLETCSDTRISNAVTQLATKYGTILALAKENMRRLELHYQEHQQHSTLCQECQDWLDRTKEKLNSCHDIPNTLSEINNRLQIVKNIRASIEQGQNKLRYILELKERVMINTEKSGADKIEEVTENLNQDMEKLLVALNDARNKLSARASQLEEIEKLCKILSELLDDVETQLQPEEEFLHDFGERKGRLEKLKAISKELQSQSDLVAKIKNAIETNKVSGESYGNCLERYGKLSSDVAATIDTLEKQVSDYQEYKKFYDETTKWINEKQSKVRKCTIIHDELKDIEEKESDINSIVETLHEGEDLVHKTIELSILVLKFAGNEEQDGIKQEIDDLNNIWEGFQVLCTETQKSLVRCKDAWNDFIEIYNKFKTWIGICQNKLDALSKIDKLSPEDLDEANALLRDINNQKENLEHLIDSCDLVMEQSAVGWVRDKTVELQTTYTVQLIALQDLIAKSEKSLSDHKEFLQAKSNLEQWLFKRHGDIQDCVGVGDEASIIQKLATISQISLGMPIGQDLLNVLQAAFAKAINVVHVNQQESLREDVATLKKSWDQLNLDLASIQSQLKASLNRWKEYGESKEDLMKWMRNTEDILDEKYNTKGEYSEMKILSERYKNLKTEILGKRNDLDRLKIEAADLSNWSKNTAVVAEANQMESLYGNVLSKCERIRENIEVEIRDYNIYQQSLQEVEKWLLQTSFKLMNQNTLYITNKEQTEAQIKEQEENIQEIQKFQSNLDDVRSKGQILIDRYASASVATGTSIGKQLDNVQDSYDSLLKTALQIENRLLESLVKFKEYEATLEDIMKNLDVYEPKISEISAHPATNLEGAQQQLEVVKDLNDKLQGEKTRLAIAVQACESAASMSRPGSPRDIHPPPVPARELECRARLSNITDQDPKADRSAAEISLQFEHLEEPGMVKRLHPLLTKVQTCLGQLTSTVLELQEREKLKADLKDWIGNKRAVINDWKNKPTKLRSDAAKQDLDNMNELLLFIGQRKQHLLTDFSDSDTSELETLLDSLEAELSDLIAQRQSHQELIHEYRQNLQSINNWFDSLSKQVEAVDKGSGLNCQQKQSSVFELKIEFDEKSPKKMETVKTLAATIISLVNNLDSQQIEEQMKSLERKYNDVQKKLQRKLQILEMTQKGIDDTKNEIERAGDWVKSKLVDLRKQEPLGFEVYKADDRLNSLKALLKETDNKNILKDTLLKRVNNMVNELEPSEKTQLEDALKNLGNDLEELIESIRKEIDKTIAAGNTRRNLESNLEKAKVWLKSKNAEVRKLSGYLPLQSTEVKRDIDQQQAHETEIKVFGEGDFNDLVKLGNSVLKECNKEDKERLQAILDEIKDDYESLKQESNQKIKALTDLYQGRREFENDINDCINWLKEADVATKAEIRAPNLENLEEQLTKYLKLSEESKGVQNNIEKITEQGKAILPTISEADKYTLNQTLENMKDWHKRIDELIKDRTDQLKQNILQLRDAKNKIAESIQFINDIQSQLKDLNKPVGSKVEDVKNVLSIYENILKDLKANKDKLNDIPGSEELQNVMSTQDELIKSIEDQIARLRQLLLLREQFIALVTEIMTFITKYTEIIRDIEKVGGTVDEKIKKYDDVIVRIQECEALLASAYDKGQQIATDCSVQDQNSITEQLQSLKNSLLTLRRAVEKQRQEHENTAAEHKKFAAALEEILDYLHVKEGKAKSRPLLERNIGSVDKEIEEHKKFAKEILGYLDKIRSIQQATKNDDSMPSSLLEQLSEANSLLNSLPKELEDREKYLLANREMREKYEALKKKFFDWIKEAEIRLESYKEGVDFENILTDLEEHKIFFSTENSIKELVSVNIQKAADEIWSSLTSGEQEELSREQQHLTQTLKNTLNSAKSQRARMEQSGEIWKEYCQSLDKVKSVISRTRFIDEPVSTLAGLHFNIQKISHALNDIQNQQFDLDLLLQRVSEISQQADERNIKNIEKQSREVSNEWASLISDLEVRRETLTKLAQIWDTFEGRWQNFESLLTGIEERSKHVETIVRNKEHELQSEADSLEDYKNEIEELSKNILVFLNEVSKTSSNVLTEKLSQLNKTYEGLKEHLSNQKTQIATALETIENCLSRISDKKVNLEELKEEAESFYVYDHNTSLTENSISDLRTRIESEVQSTKILSQDIKELYRAQGLLPSDIAQELNQLELVGETVLNIMEEKDREFKKARTVRTDYLNDVEEVQSWIKDAELKIQDRSIEPQILHEYLQKVQGEISGVGDRLEKLTKNGKTIADKTKDDKEKQVILSTITELTEQLQQVKSWLDEKRQQVNEILDSWDRFLALHRAVMSWVEEKKVFLQESLHLSTLQEAKQKLHDYNNAVKSCKVATKNLSEMVKELESIGNVTSVGDLPKKMEQAEEAKTEVEAQILERNGLLQETSEEWEQCERKMRDVKNWIEKTRTALDSQQNKKKALRDQHALREKMLADIHIQKTKISLSVEKLQLHFRAGISGEANITETAQELLDKLDSLNETINQETLQLETAIAQVDQYQEEVQQLRQQIVQVEQQLRTAMAPVHLADDKDEALREQQASRMQDCQQRIKLLTMAIQRMDPYNTTEVPASSMSTLDASYADIAAGRSKSTERYAADNSRAHDPIKIPHLDQPMTNQTKTVNESQKTTISVVTPSNEPEILVEHHPQESALIPPKESKMKKLEMPRKSRSPRRRGIVKEKKIDLDTPASSLPKLELPEEDNEFKIEVTHKEPTRFRSPSPMWKPGSIPYADVLKGLHPSENTSTTIENVIPIDAENQQQSIVPPNQNDSITSTSLDISTRQHSESRVAQNALWNTQPVASNYTTTQLPQLTPFSANINYYNNVPQSATYYNYIPVPEMFGFVASGQQLINSGLGTYHTSTQCATETSTVYGNDIYETRFTTSRNEEDIGHIEQSTENLEKTEESQKLLEVKKDEERTEIRETTPSKTFSYAHILSQGLDKPFQPSSTAISMPKDKSPKSGLDSRPKDEKTDLIYANKGERSTPYVDGAQHSSSRKPDRKRRNEKNTPLPRYTEELIGGNREASATPSKESKSPEEKNPHGTHEKRIRKGKKIREMTEDEIEHDTKIIDIKAELKAEVAQNDQNLNSISSRNIIENSTSQKKNGKQKKQTQTQINKEEIEAILTEENRESRANEKDQPQKKIKPKKIIEETKIHQETDVVQHEDNLELSSHPKSLQENEQRKEKDKKQRKSKQIESSILNVENQDMQNNQKPNIPAEKLPSSIIEENKTRKKDKKPKMEIESSILNVENQDMQNNQKEIKIPKKVKKPRMKTATDIQNEENVEIISSKITIEGRKTETKNKKNKTLRQNEAEAEKDSIQQLGYSQNEEAPKTSSSQDVVEINETQKKSKKQKKQKQKEIALEKENHLENISQTITSHSTVGLSETDKGDTQKKPKKKKTNVLEVEINQNEDLVKVAPSQDQIETTKRKTKEHKSKEINILEEKTSQESLVIQSEGTVELCASQNEVERNEKQKKSKKQKKPKHKKVSILENGNIKTRIQLLIIVPMKKVKKVRVKKWEK</sequence>
<evidence type="ECO:0000259" key="8">
    <source>
        <dbReference type="Pfam" id="PF25034"/>
    </source>
</evidence>
<feature type="coiled-coil region" evidence="6">
    <location>
        <begin position="640"/>
        <end position="695"/>
    </location>
</feature>
<dbReference type="GO" id="GO:0031965">
    <property type="term" value="C:nuclear membrane"/>
    <property type="evidence" value="ECO:0007669"/>
    <property type="project" value="UniProtKB-SubCell"/>
</dbReference>
<feature type="compositionally biased region" description="Polar residues" evidence="7">
    <location>
        <begin position="3901"/>
        <end position="3915"/>
    </location>
</feature>
<evidence type="ECO:0000256" key="2">
    <source>
        <dbReference type="ARBA" id="ARBA00022553"/>
    </source>
</evidence>
<feature type="region of interest" description="Disordered" evidence="7">
    <location>
        <begin position="3827"/>
        <end position="3936"/>
    </location>
</feature>
<keyword evidence="3" id="KW-0677">Repeat</keyword>
<evidence type="ECO:0000313" key="9">
    <source>
        <dbReference type="EMBL" id="KAL3268198.1"/>
    </source>
</evidence>
<feature type="coiled-coil region" evidence="6">
    <location>
        <begin position="1226"/>
        <end position="1253"/>
    </location>
</feature>
<feature type="compositionally biased region" description="Low complexity" evidence="7">
    <location>
        <begin position="3619"/>
        <end position="3634"/>
    </location>
</feature>
<feature type="compositionally biased region" description="Basic and acidic residues" evidence="7">
    <location>
        <begin position="3486"/>
        <end position="3505"/>
    </location>
</feature>
<dbReference type="Proteomes" id="UP001516400">
    <property type="component" value="Unassembled WGS sequence"/>
</dbReference>
<feature type="coiled-coil region" evidence="6">
    <location>
        <begin position="2896"/>
        <end position="2960"/>
    </location>
</feature>
<feature type="compositionally biased region" description="Basic residues" evidence="7">
    <location>
        <begin position="4006"/>
        <end position="4019"/>
    </location>
</feature>
<comment type="caution">
    <text evidence="9">The sequence shown here is derived from an EMBL/GenBank/DDBJ whole genome shotgun (WGS) entry which is preliminary data.</text>
</comment>
<feature type="domain" description="Nesprin-1 spectrin repeats region" evidence="8">
    <location>
        <begin position="163"/>
        <end position="272"/>
    </location>
</feature>
<feature type="compositionally biased region" description="Polar residues" evidence="7">
    <location>
        <begin position="3729"/>
        <end position="3745"/>
    </location>
</feature>
<dbReference type="PANTHER" id="PTHR14514:SF7">
    <property type="entry name" value="KASH DOMAIN-CONTAINING PROTEIN"/>
    <property type="match status" value="1"/>
</dbReference>
<keyword evidence="6" id="KW-0175">Coiled coil</keyword>
<dbReference type="CDD" id="cd00176">
    <property type="entry name" value="SPEC"/>
    <property type="match status" value="4"/>
</dbReference>
<evidence type="ECO:0000256" key="7">
    <source>
        <dbReference type="SAM" id="MobiDB-lite"/>
    </source>
</evidence>
<protein>
    <recommendedName>
        <fullName evidence="8">Nesprin-1 spectrin repeats region domain-containing protein</fullName>
    </recommendedName>
</protein>
<feature type="compositionally biased region" description="Basic and acidic residues" evidence="7">
    <location>
        <begin position="3889"/>
        <end position="3900"/>
    </location>
</feature>
<dbReference type="SUPFAM" id="SSF46966">
    <property type="entry name" value="Spectrin repeat"/>
    <property type="match status" value="16"/>
</dbReference>
<feature type="compositionally biased region" description="Basic and acidic residues" evidence="7">
    <location>
        <begin position="3191"/>
        <end position="3200"/>
    </location>
</feature>
<evidence type="ECO:0000256" key="5">
    <source>
        <dbReference type="ARBA" id="ARBA00023242"/>
    </source>
</evidence>
<feature type="compositionally biased region" description="Basic and acidic residues" evidence="7">
    <location>
        <begin position="3648"/>
        <end position="3672"/>
    </location>
</feature>
<evidence type="ECO:0000256" key="3">
    <source>
        <dbReference type="ARBA" id="ARBA00022737"/>
    </source>
</evidence>
<feature type="coiled-coil region" evidence="6">
    <location>
        <begin position="1924"/>
        <end position="1980"/>
    </location>
</feature>
<gene>
    <name evidence="9" type="ORF">HHI36_007323</name>
</gene>
<dbReference type="SUPFAM" id="SSF58104">
    <property type="entry name" value="Methyl-accepting chemotaxis protein (MCP) signaling domain"/>
    <property type="match status" value="1"/>
</dbReference>
<dbReference type="EMBL" id="JABFTP020000021">
    <property type="protein sequence ID" value="KAL3268198.1"/>
    <property type="molecule type" value="Genomic_DNA"/>
</dbReference>
<feature type="region of interest" description="Disordered" evidence="7">
    <location>
        <begin position="3470"/>
        <end position="3592"/>
    </location>
</feature>
<feature type="coiled-coil region" evidence="6">
    <location>
        <begin position="2163"/>
        <end position="2190"/>
    </location>
</feature>
<feature type="coiled-coil region" evidence="6">
    <location>
        <begin position="1129"/>
        <end position="1156"/>
    </location>
</feature>
<keyword evidence="4" id="KW-0472">Membrane</keyword>
<keyword evidence="5" id="KW-0539">Nucleus</keyword>
<feature type="coiled-coil region" evidence="6">
    <location>
        <begin position="1629"/>
        <end position="1656"/>
    </location>
</feature>
<feature type="coiled-coil region" evidence="6">
    <location>
        <begin position="3425"/>
        <end position="3452"/>
    </location>
</feature>
<dbReference type="InterPro" id="IPR002017">
    <property type="entry name" value="Spectrin_repeat"/>
</dbReference>
<dbReference type="Pfam" id="PF00435">
    <property type="entry name" value="Spectrin"/>
    <property type="match status" value="2"/>
</dbReference>
<feature type="coiled-coil region" evidence="6">
    <location>
        <begin position="1738"/>
        <end position="1765"/>
    </location>
</feature>
<dbReference type="SMART" id="SM00150">
    <property type="entry name" value="SPEC"/>
    <property type="match status" value="18"/>
</dbReference>
<feature type="region of interest" description="Disordered" evidence="7">
    <location>
        <begin position="3995"/>
        <end position="4020"/>
    </location>
</feature>
<feature type="coiled-coil region" evidence="6">
    <location>
        <begin position="1528"/>
        <end position="1562"/>
    </location>
</feature>
<dbReference type="Pfam" id="PF25034">
    <property type="entry name" value="Spectrin_SYNE1"/>
    <property type="match status" value="1"/>
</dbReference>
<feature type="region of interest" description="Disordered" evidence="7">
    <location>
        <begin position="3613"/>
        <end position="3807"/>
    </location>
</feature>
<feature type="coiled-coil region" evidence="6">
    <location>
        <begin position="2537"/>
        <end position="2632"/>
    </location>
</feature>